<proteinExistence type="predicted"/>
<dbReference type="Gene3D" id="2.60.120.620">
    <property type="entry name" value="q2cbj1_9rhob like domain"/>
    <property type="match status" value="1"/>
</dbReference>
<evidence type="ECO:0000313" key="2">
    <source>
        <dbReference type="Proteomes" id="UP001419910"/>
    </source>
</evidence>
<dbReference type="PANTHER" id="PTHR31630">
    <property type="entry name" value="PHYTANOYL-COA DIOXYGENASE-RELATED-RELATED"/>
    <property type="match status" value="1"/>
</dbReference>
<dbReference type="GO" id="GO:0051213">
    <property type="term" value="F:dioxygenase activity"/>
    <property type="evidence" value="ECO:0007669"/>
    <property type="project" value="UniProtKB-KW"/>
</dbReference>
<dbReference type="SUPFAM" id="SSF51197">
    <property type="entry name" value="Clavaminate synthase-like"/>
    <property type="match status" value="1"/>
</dbReference>
<comment type="caution">
    <text evidence="1">The sequence shown here is derived from an EMBL/GenBank/DDBJ whole genome shotgun (WGS) entry which is preliminary data.</text>
</comment>
<evidence type="ECO:0000313" key="1">
    <source>
        <dbReference type="EMBL" id="MEN2789625.1"/>
    </source>
</evidence>
<name>A0ABU9Y1D3_9SPHN</name>
<keyword evidence="1" id="KW-0223">Dioxygenase</keyword>
<dbReference type="EMBL" id="JBDIME010000005">
    <property type="protein sequence ID" value="MEN2789625.1"/>
    <property type="molecule type" value="Genomic_DNA"/>
</dbReference>
<dbReference type="Pfam" id="PF05721">
    <property type="entry name" value="PhyH"/>
    <property type="match status" value="1"/>
</dbReference>
<keyword evidence="2" id="KW-1185">Reference proteome</keyword>
<keyword evidence="1" id="KW-0560">Oxidoreductase</keyword>
<protein>
    <submittedName>
        <fullName evidence="1">Phytanoyl-CoA dioxygenase family protein</fullName>
    </submittedName>
</protein>
<gene>
    <name evidence="1" type="ORF">ABC974_08310</name>
</gene>
<organism evidence="1 2">
    <name type="scientific">Sphingomonas oligophenolica</name>
    <dbReference type="NCBI Taxonomy" id="301154"/>
    <lineage>
        <taxon>Bacteria</taxon>
        <taxon>Pseudomonadati</taxon>
        <taxon>Pseudomonadota</taxon>
        <taxon>Alphaproteobacteria</taxon>
        <taxon>Sphingomonadales</taxon>
        <taxon>Sphingomonadaceae</taxon>
        <taxon>Sphingomonas</taxon>
    </lineage>
</organism>
<dbReference type="InterPro" id="IPR008775">
    <property type="entry name" value="Phytyl_CoA_dOase-like"/>
</dbReference>
<dbReference type="RefSeq" id="WP_343889598.1">
    <property type="nucleotide sequence ID" value="NZ_BAAAEH010000022.1"/>
</dbReference>
<dbReference type="Proteomes" id="UP001419910">
    <property type="component" value="Unassembled WGS sequence"/>
</dbReference>
<dbReference type="PANTHER" id="PTHR31630:SF6">
    <property type="entry name" value="PHYTANOYL-COA DIOXYGENASE-RELATED"/>
    <property type="match status" value="1"/>
</dbReference>
<sequence>MPATAMLDAPSSLSGIRGLSDYWASRTGRSPDALISEEQTRLLLDTLGLGIEQAASYLGADWPDYPTFEAWILATAGEPDPLLLARYDAWLDGAPPPDAERRRQQAIEAMMPVLDADALAGWDAEGFVILRRAITLDEAKAAEALLWRLAMAAPDDPDSWYRGPRNNGIMVQHFQDPALEAARRSPRVHKAFAQLWGSTDLWMTTDRMSFNPPERPGRPFQGPLLHWDVSLALPIPFATQGILYLTDTSADQGALQLVPGFHHRIEDWLDGLGDADPREVDLSAEARTIAAGAGDLVIWRHDLPHGASPNRTDRPRMAQYINMYPADLTSHPVWR</sequence>
<reference evidence="1 2" key="1">
    <citation type="submission" date="2024-05" db="EMBL/GenBank/DDBJ databases">
        <authorList>
            <person name="Liu Q."/>
            <person name="Xin Y.-H."/>
        </authorList>
    </citation>
    <scope>NUCLEOTIDE SEQUENCE [LARGE SCALE GENOMIC DNA]</scope>
    <source>
        <strain evidence="1 2">CGMCC 1.10181</strain>
    </source>
</reference>
<accession>A0ABU9Y1D3</accession>